<evidence type="ECO:0000313" key="3">
    <source>
        <dbReference type="EMBL" id="CAK0904392.1"/>
    </source>
</evidence>
<keyword evidence="2" id="KW-1133">Transmembrane helix</keyword>
<feature type="compositionally biased region" description="Basic and acidic residues" evidence="1">
    <location>
        <begin position="283"/>
        <end position="302"/>
    </location>
</feature>
<dbReference type="EMBL" id="CAUYUJ010021392">
    <property type="protein sequence ID" value="CAK0904392.1"/>
    <property type="molecule type" value="Genomic_DNA"/>
</dbReference>
<keyword evidence="2" id="KW-0472">Membrane</keyword>
<evidence type="ECO:0000256" key="1">
    <source>
        <dbReference type="SAM" id="MobiDB-lite"/>
    </source>
</evidence>
<proteinExistence type="predicted"/>
<evidence type="ECO:0000256" key="2">
    <source>
        <dbReference type="SAM" id="Phobius"/>
    </source>
</evidence>
<organism evidence="3 4">
    <name type="scientific">Prorocentrum cordatum</name>
    <dbReference type="NCBI Taxonomy" id="2364126"/>
    <lineage>
        <taxon>Eukaryota</taxon>
        <taxon>Sar</taxon>
        <taxon>Alveolata</taxon>
        <taxon>Dinophyceae</taxon>
        <taxon>Prorocentrales</taxon>
        <taxon>Prorocentraceae</taxon>
        <taxon>Prorocentrum</taxon>
    </lineage>
</organism>
<keyword evidence="4" id="KW-1185">Reference proteome</keyword>
<keyword evidence="2" id="KW-0812">Transmembrane</keyword>
<evidence type="ECO:0000313" key="4">
    <source>
        <dbReference type="Proteomes" id="UP001189429"/>
    </source>
</evidence>
<gene>
    <name evidence="3" type="ORF">PCOR1329_LOCUS80428</name>
</gene>
<protein>
    <submittedName>
        <fullName evidence="3">Uncharacterized protein</fullName>
    </submittedName>
</protein>
<sequence>MRRPAAPRRSGGRPAPVAALACAAVAGAGARGLGGSSFAAAAAPPLARGAAAAGLRLARRRAQAVKVPMSARAEAEAEAEAIRADAGASSGSSKAPSVPISGDGRALDTSGPVGAVGTLVVSLAVLPYVPVSLYNSFILATTGRGLELAAGPEGIYGPKDGVYGIAAILAVSGVVLWSLTSRVFRGCGLPSGLFALLRLTEGVSYLAVVAFSIAVALNQLEPEDNPVLGFSFDAPEKSAQVFSAKSIKGLDKAGKYLEKETAPSRALLNAALDDVAKQASEKASEISKRASEKADDVAKQASERANSFQEGLSKRVSNVKAPVLRGTTDALKGGGEETVSV</sequence>
<name>A0ABN9XW98_9DINO</name>
<comment type="caution">
    <text evidence="3">The sequence shown here is derived from an EMBL/GenBank/DDBJ whole genome shotgun (WGS) entry which is preliminary data.</text>
</comment>
<dbReference type="PANTHER" id="PTHR37231">
    <property type="entry name" value="EXPRESSED PROTEIN"/>
    <property type="match status" value="1"/>
</dbReference>
<dbReference type="PANTHER" id="PTHR37231:SF2">
    <property type="entry name" value="EXPRESSED PROTEIN"/>
    <property type="match status" value="1"/>
</dbReference>
<feature type="region of interest" description="Disordered" evidence="1">
    <location>
        <begin position="283"/>
        <end position="313"/>
    </location>
</feature>
<feature type="compositionally biased region" description="Low complexity" evidence="1">
    <location>
        <begin position="84"/>
        <end position="101"/>
    </location>
</feature>
<feature type="region of interest" description="Disordered" evidence="1">
    <location>
        <begin position="84"/>
        <end position="103"/>
    </location>
</feature>
<accession>A0ABN9XW98</accession>
<dbReference type="Gene3D" id="1.20.120.20">
    <property type="entry name" value="Apolipoprotein"/>
    <property type="match status" value="1"/>
</dbReference>
<reference evidence="3" key="1">
    <citation type="submission" date="2023-10" db="EMBL/GenBank/DDBJ databases">
        <authorList>
            <person name="Chen Y."/>
            <person name="Shah S."/>
            <person name="Dougan E. K."/>
            <person name="Thang M."/>
            <person name="Chan C."/>
        </authorList>
    </citation>
    <scope>NUCLEOTIDE SEQUENCE [LARGE SCALE GENOMIC DNA]</scope>
</reference>
<dbReference type="Proteomes" id="UP001189429">
    <property type="component" value="Unassembled WGS sequence"/>
</dbReference>
<feature type="transmembrane region" description="Helical" evidence="2">
    <location>
        <begin position="161"/>
        <end position="180"/>
    </location>
</feature>
<feature type="transmembrane region" description="Helical" evidence="2">
    <location>
        <begin position="192"/>
        <end position="217"/>
    </location>
</feature>